<sequence length="231" mass="23720">MPTDKADSEWQSGSAKQVVAINHSRKPSYLMDETNPDWAPSLRLGYESQPTNLAEGRHQRRSRRAQNVPHCATAGCKKILQPSNSVQQSSKTCSGKEGSSDVCVGDSATAPVDALVACTAEAAKPVESSAGLAAGINKAQPSCNSESKSFEACSEENGDEGVEDAATAPAETPAAEVGVADPAESLPVPTSNALTAAAAAPDMPAMKAVAPSLSSTTDASVNTIPCKQYST</sequence>
<accession>A0ACB7TDB4</accession>
<protein>
    <submittedName>
        <fullName evidence="1">Uncharacterized protein</fullName>
    </submittedName>
</protein>
<name>A0ACB7TDB4_HYAAI</name>
<keyword evidence="2" id="KW-1185">Reference proteome</keyword>
<reference evidence="1" key="1">
    <citation type="submission" date="2020-05" db="EMBL/GenBank/DDBJ databases">
        <title>Large-scale comparative analyses of tick genomes elucidate their genetic diversity and vector capacities.</title>
        <authorList>
            <person name="Jia N."/>
            <person name="Wang J."/>
            <person name="Shi W."/>
            <person name="Du L."/>
            <person name="Sun Y."/>
            <person name="Zhan W."/>
            <person name="Jiang J."/>
            <person name="Wang Q."/>
            <person name="Zhang B."/>
            <person name="Ji P."/>
            <person name="Sakyi L.B."/>
            <person name="Cui X."/>
            <person name="Yuan T."/>
            <person name="Jiang B."/>
            <person name="Yang W."/>
            <person name="Lam T.T.-Y."/>
            <person name="Chang Q."/>
            <person name="Ding S."/>
            <person name="Wang X."/>
            <person name="Zhu J."/>
            <person name="Ruan X."/>
            <person name="Zhao L."/>
            <person name="Wei J."/>
            <person name="Que T."/>
            <person name="Du C."/>
            <person name="Cheng J."/>
            <person name="Dai P."/>
            <person name="Han X."/>
            <person name="Huang E."/>
            <person name="Gao Y."/>
            <person name="Liu J."/>
            <person name="Shao H."/>
            <person name="Ye R."/>
            <person name="Li L."/>
            <person name="Wei W."/>
            <person name="Wang X."/>
            <person name="Wang C."/>
            <person name="Yang T."/>
            <person name="Huo Q."/>
            <person name="Li W."/>
            <person name="Guo W."/>
            <person name="Chen H."/>
            <person name="Zhou L."/>
            <person name="Ni X."/>
            <person name="Tian J."/>
            <person name="Zhou Y."/>
            <person name="Sheng Y."/>
            <person name="Liu T."/>
            <person name="Pan Y."/>
            <person name="Xia L."/>
            <person name="Li J."/>
            <person name="Zhao F."/>
            <person name="Cao W."/>
        </authorList>
    </citation>
    <scope>NUCLEOTIDE SEQUENCE</scope>
    <source>
        <strain evidence="1">Hyas-2018</strain>
    </source>
</reference>
<evidence type="ECO:0000313" key="2">
    <source>
        <dbReference type="Proteomes" id="UP000821845"/>
    </source>
</evidence>
<proteinExistence type="predicted"/>
<organism evidence="1 2">
    <name type="scientific">Hyalomma asiaticum</name>
    <name type="common">Tick</name>
    <dbReference type="NCBI Taxonomy" id="266040"/>
    <lineage>
        <taxon>Eukaryota</taxon>
        <taxon>Metazoa</taxon>
        <taxon>Ecdysozoa</taxon>
        <taxon>Arthropoda</taxon>
        <taxon>Chelicerata</taxon>
        <taxon>Arachnida</taxon>
        <taxon>Acari</taxon>
        <taxon>Parasitiformes</taxon>
        <taxon>Ixodida</taxon>
        <taxon>Ixodoidea</taxon>
        <taxon>Ixodidae</taxon>
        <taxon>Hyalomminae</taxon>
        <taxon>Hyalomma</taxon>
    </lineage>
</organism>
<dbReference type="Proteomes" id="UP000821845">
    <property type="component" value="Chromosome 1"/>
</dbReference>
<gene>
    <name evidence="1" type="ORF">HPB50_002608</name>
</gene>
<dbReference type="EMBL" id="CM023481">
    <property type="protein sequence ID" value="KAH6944292.1"/>
    <property type="molecule type" value="Genomic_DNA"/>
</dbReference>
<evidence type="ECO:0000313" key="1">
    <source>
        <dbReference type="EMBL" id="KAH6944292.1"/>
    </source>
</evidence>
<comment type="caution">
    <text evidence="1">The sequence shown here is derived from an EMBL/GenBank/DDBJ whole genome shotgun (WGS) entry which is preliminary data.</text>
</comment>